<feature type="region of interest" description="Disordered" evidence="5">
    <location>
        <begin position="65"/>
        <end position="108"/>
    </location>
</feature>
<reference evidence="8" key="3">
    <citation type="submission" date="2025-09" db="UniProtKB">
        <authorList>
            <consortium name="Ensembl"/>
        </authorList>
    </citation>
    <scope>IDENTIFICATION</scope>
</reference>
<evidence type="ECO:0000256" key="1">
    <source>
        <dbReference type="ARBA" id="ARBA00022723"/>
    </source>
</evidence>
<dbReference type="Proteomes" id="UP000694400">
    <property type="component" value="Chromosome 19"/>
</dbReference>
<evidence type="ECO:0000256" key="3">
    <source>
        <dbReference type="ARBA" id="ARBA00022833"/>
    </source>
</evidence>
<evidence type="ECO:0000256" key="4">
    <source>
        <dbReference type="PROSITE-ProRule" id="PRU00175"/>
    </source>
</evidence>
<evidence type="ECO:0000259" key="7">
    <source>
        <dbReference type="PROSITE" id="PS50089"/>
    </source>
</evidence>
<dbReference type="SMART" id="SM00184">
    <property type="entry name" value="RING"/>
    <property type="match status" value="1"/>
</dbReference>
<evidence type="ECO:0000313" key="8">
    <source>
        <dbReference type="Ensembl" id="ENSAPLP00020014763.1"/>
    </source>
</evidence>
<dbReference type="GO" id="GO:0008270">
    <property type="term" value="F:zinc ion binding"/>
    <property type="evidence" value="ECO:0007669"/>
    <property type="project" value="UniProtKB-KW"/>
</dbReference>
<keyword evidence="3" id="KW-0862">Zinc</keyword>
<evidence type="ECO:0000256" key="5">
    <source>
        <dbReference type="SAM" id="MobiDB-lite"/>
    </source>
</evidence>
<dbReference type="Gene3D" id="3.30.40.10">
    <property type="entry name" value="Zinc/RING finger domain, C3HC4 (zinc finger)"/>
    <property type="match status" value="1"/>
</dbReference>
<dbReference type="PANTHER" id="PTHR22791:SF14">
    <property type="entry name" value="RING FINGER PROTEIN 227"/>
    <property type="match status" value="1"/>
</dbReference>
<proteinExistence type="predicted"/>
<evidence type="ECO:0000256" key="6">
    <source>
        <dbReference type="SAM" id="Phobius"/>
    </source>
</evidence>
<dbReference type="GO" id="GO:0061630">
    <property type="term" value="F:ubiquitin protein ligase activity"/>
    <property type="evidence" value="ECO:0007669"/>
    <property type="project" value="TreeGrafter"/>
</dbReference>
<dbReference type="InterPro" id="IPR051435">
    <property type="entry name" value="RING_finger_E3_ubiq-ligases"/>
</dbReference>
<feature type="region of interest" description="Disordered" evidence="5">
    <location>
        <begin position="1"/>
        <end position="28"/>
    </location>
</feature>
<dbReference type="Pfam" id="PF14634">
    <property type="entry name" value="zf-RING_5"/>
    <property type="match status" value="1"/>
</dbReference>
<dbReference type="InterPro" id="IPR013083">
    <property type="entry name" value="Znf_RING/FYVE/PHD"/>
</dbReference>
<reference evidence="8" key="1">
    <citation type="submission" date="2019-08" db="EMBL/GenBank/DDBJ databases">
        <title>Three high-quality genomes provides insights into domestication of ducks.</title>
        <authorList>
            <person name="Hou Z.C."/>
            <person name="Zhu F."/>
            <person name="Yin Z.T."/>
            <person name="Zhang F."/>
        </authorList>
    </citation>
    <scope>NUCLEOTIDE SEQUENCE [LARGE SCALE GENOMIC DNA]</scope>
</reference>
<reference evidence="8" key="2">
    <citation type="submission" date="2025-08" db="UniProtKB">
        <authorList>
            <consortium name="Ensembl"/>
        </authorList>
    </citation>
    <scope>IDENTIFICATION</scope>
</reference>
<organism evidence="8 9">
    <name type="scientific">Anas platyrhynchos</name>
    <name type="common">Mallard</name>
    <name type="synonym">Anas boschas</name>
    <dbReference type="NCBI Taxonomy" id="8839"/>
    <lineage>
        <taxon>Eukaryota</taxon>
        <taxon>Metazoa</taxon>
        <taxon>Chordata</taxon>
        <taxon>Craniata</taxon>
        <taxon>Vertebrata</taxon>
        <taxon>Euteleostomi</taxon>
        <taxon>Archelosauria</taxon>
        <taxon>Archosauria</taxon>
        <taxon>Dinosauria</taxon>
        <taxon>Saurischia</taxon>
        <taxon>Theropoda</taxon>
        <taxon>Coelurosauria</taxon>
        <taxon>Aves</taxon>
        <taxon>Neognathae</taxon>
        <taxon>Galloanserae</taxon>
        <taxon>Anseriformes</taxon>
        <taxon>Anatidae</taxon>
        <taxon>Anatinae</taxon>
        <taxon>Anas</taxon>
    </lineage>
</organism>
<keyword evidence="2 4" id="KW-0863">Zinc-finger</keyword>
<keyword evidence="6" id="KW-0812">Transmembrane</keyword>
<dbReference type="PROSITE" id="PS00518">
    <property type="entry name" value="ZF_RING_1"/>
    <property type="match status" value="1"/>
</dbReference>
<keyword evidence="6" id="KW-1133">Transmembrane helix</keyword>
<dbReference type="InterPro" id="IPR017907">
    <property type="entry name" value="Znf_RING_CS"/>
</dbReference>
<feature type="transmembrane region" description="Helical" evidence="6">
    <location>
        <begin position="276"/>
        <end position="296"/>
    </location>
</feature>
<sequence length="297" mass="30416">PPSCPGPPGWPGPRQGPVSGWRGARDPVLHPGRRAAAMLHPHRPAGLTEVDSRVPKAAVISDNAAGHPGAGLKFSPAQPPPCGARPSPASSLQKQVRPRPLPGSTMAAGTEASGECGICYEAYRGAGGARAPQLLSCHHSLCQSCLRKLVCRAAAVAFVSCPFCRMVTLVPELALGGCGAAPALGTPRGAQLLPREEEEEEGSSAPAGAHQALGRSVAVEVACAAHAPVFAVSSMVTPCGFRRSPEAPGAFVLGLPGRGLLLDPQPPLASMENLRLGFAAGILVLIVATFFLLVFLK</sequence>
<name>A0A8B9T2G0_ANAPL</name>
<dbReference type="AlphaFoldDB" id="A0A8B9T2G0"/>
<keyword evidence="1" id="KW-0479">Metal-binding</keyword>
<feature type="domain" description="RING-type" evidence="7">
    <location>
        <begin position="116"/>
        <end position="165"/>
    </location>
</feature>
<accession>A0A8B9T2G0</accession>
<feature type="compositionally biased region" description="Pro residues" evidence="5">
    <location>
        <begin position="1"/>
        <end position="11"/>
    </location>
</feature>
<dbReference type="Ensembl" id="ENSAPLT00020015900.1">
    <property type="protein sequence ID" value="ENSAPLP00020014763.1"/>
    <property type="gene ID" value="ENSAPLG00020010728.1"/>
</dbReference>
<evidence type="ECO:0000313" key="9">
    <source>
        <dbReference type="Proteomes" id="UP000694400"/>
    </source>
</evidence>
<dbReference type="InterPro" id="IPR001841">
    <property type="entry name" value="Znf_RING"/>
</dbReference>
<dbReference type="SUPFAM" id="SSF57850">
    <property type="entry name" value="RING/U-box"/>
    <property type="match status" value="1"/>
</dbReference>
<dbReference type="PANTHER" id="PTHR22791">
    <property type="entry name" value="RING-TYPE DOMAIN-CONTAINING PROTEIN"/>
    <property type="match status" value="1"/>
</dbReference>
<protein>
    <recommendedName>
        <fullName evidence="7">RING-type domain-containing protein</fullName>
    </recommendedName>
</protein>
<dbReference type="GO" id="GO:0016567">
    <property type="term" value="P:protein ubiquitination"/>
    <property type="evidence" value="ECO:0007669"/>
    <property type="project" value="TreeGrafter"/>
</dbReference>
<evidence type="ECO:0000256" key="2">
    <source>
        <dbReference type="ARBA" id="ARBA00022771"/>
    </source>
</evidence>
<keyword evidence="6" id="KW-0472">Membrane</keyword>
<dbReference type="PROSITE" id="PS50089">
    <property type="entry name" value="ZF_RING_2"/>
    <property type="match status" value="1"/>
</dbReference>